<organism evidence="1">
    <name type="scientific">viral metagenome</name>
    <dbReference type="NCBI Taxonomy" id="1070528"/>
    <lineage>
        <taxon>unclassified sequences</taxon>
        <taxon>metagenomes</taxon>
        <taxon>organismal metagenomes</taxon>
    </lineage>
</organism>
<proteinExistence type="predicted"/>
<name>A0A6C0IPS4_9ZZZZ</name>
<accession>A0A6C0IPS4</accession>
<dbReference type="EMBL" id="MN740233">
    <property type="protein sequence ID" value="QHT94992.1"/>
    <property type="molecule type" value="Genomic_DNA"/>
</dbReference>
<protein>
    <submittedName>
        <fullName evidence="1">Uncharacterized protein</fullName>
    </submittedName>
</protein>
<dbReference type="AlphaFoldDB" id="A0A6C0IPS4"/>
<evidence type="ECO:0000313" key="1">
    <source>
        <dbReference type="EMBL" id="QHT94992.1"/>
    </source>
</evidence>
<reference evidence="1" key="1">
    <citation type="journal article" date="2020" name="Nature">
        <title>Giant virus diversity and host interactions through global metagenomics.</title>
        <authorList>
            <person name="Schulz F."/>
            <person name="Roux S."/>
            <person name="Paez-Espino D."/>
            <person name="Jungbluth S."/>
            <person name="Walsh D.A."/>
            <person name="Denef V.J."/>
            <person name="McMahon K.D."/>
            <person name="Konstantinidis K.T."/>
            <person name="Eloe-Fadrosh E.A."/>
            <person name="Kyrpides N.C."/>
            <person name="Woyke T."/>
        </authorList>
    </citation>
    <scope>NUCLEOTIDE SEQUENCE</scope>
    <source>
        <strain evidence="1">GVMAG-M-3300024261-37</strain>
    </source>
</reference>
<sequence>MRSVQHNKCFRKSYGKSPLQKKDLLKDICNEYSLKRNNFNPADKSPNNFVKKLEIRMRLYYDQLKN</sequence>